<keyword evidence="4" id="KW-0812">Transmembrane</keyword>
<evidence type="ECO:0000256" key="4">
    <source>
        <dbReference type="SAM" id="Phobius"/>
    </source>
</evidence>
<dbReference type="EMBL" id="GISG01115952">
    <property type="protein sequence ID" value="MBA4639887.1"/>
    <property type="molecule type" value="Transcribed_RNA"/>
</dbReference>
<feature type="transmembrane region" description="Helical" evidence="4">
    <location>
        <begin position="49"/>
        <end position="67"/>
    </location>
</feature>
<accession>A0A7C9DEM9</accession>
<keyword evidence="2" id="KW-0645">Protease</keyword>
<evidence type="ECO:0000256" key="3">
    <source>
        <dbReference type="ARBA" id="ARBA00022801"/>
    </source>
</evidence>
<evidence type="ECO:0000313" key="6">
    <source>
        <dbReference type="EMBL" id="MBA4639887.1"/>
    </source>
</evidence>
<dbReference type="AlphaFoldDB" id="A0A7C9DEM9"/>
<dbReference type="InterPro" id="IPR038765">
    <property type="entry name" value="Papain-like_cys_pep_sf"/>
</dbReference>
<dbReference type="GO" id="GO:0008234">
    <property type="term" value="F:cysteine-type peptidase activity"/>
    <property type="evidence" value="ECO:0007669"/>
    <property type="project" value="InterPro"/>
</dbReference>
<organism evidence="6">
    <name type="scientific">Opuntia streptacantha</name>
    <name type="common">Prickly pear cactus</name>
    <name type="synonym">Opuntia cardona</name>
    <dbReference type="NCBI Taxonomy" id="393608"/>
    <lineage>
        <taxon>Eukaryota</taxon>
        <taxon>Viridiplantae</taxon>
        <taxon>Streptophyta</taxon>
        <taxon>Embryophyta</taxon>
        <taxon>Tracheophyta</taxon>
        <taxon>Spermatophyta</taxon>
        <taxon>Magnoliopsida</taxon>
        <taxon>eudicotyledons</taxon>
        <taxon>Gunneridae</taxon>
        <taxon>Pentapetalae</taxon>
        <taxon>Caryophyllales</taxon>
        <taxon>Cactineae</taxon>
        <taxon>Cactaceae</taxon>
        <taxon>Opuntioideae</taxon>
        <taxon>Opuntia</taxon>
    </lineage>
</organism>
<dbReference type="Pfam" id="PF02902">
    <property type="entry name" value="Peptidase_C48"/>
    <property type="match status" value="1"/>
</dbReference>
<name>A0A7C9DEM9_OPUST</name>
<feature type="transmembrane region" description="Helical" evidence="4">
    <location>
        <begin position="12"/>
        <end position="29"/>
    </location>
</feature>
<keyword evidence="4" id="KW-1133">Transmembrane helix</keyword>
<comment type="similarity">
    <text evidence="1">Belongs to the peptidase C48 family.</text>
</comment>
<evidence type="ECO:0000256" key="2">
    <source>
        <dbReference type="ARBA" id="ARBA00022670"/>
    </source>
</evidence>
<dbReference type="GO" id="GO:0006508">
    <property type="term" value="P:proteolysis"/>
    <property type="evidence" value="ECO:0007669"/>
    <property type="project" value="UniProtKB-KW"/>
</dbReference>
<dbReference type="SUPFAM" id="SSF54001">
    <property type="entry name" value="Cysteine proteinases"/>
    <property type="match status" value="1"/>
</dbReference>
<keyword evidence="3" id="KW-0378">Hydrolase</keyword>
<sequence>MFCQRCNNTLRYMVYILSIALTLIKTSFFGDTLMWDVLRADSPQQQNGYDYGVFIMAFTDLISIRATRWTFTQAHVRHFRDKCLLSLLTGPHTLIGVSREGLWSSVSYNIGCFYMLIVDCNCFRLREFWCSGCI</sequence>
<reference evidence="6" key="1">
    <citation type="journal article" date="2013" name="J. Plant Res.">
        <title>Effect of fungi and light on seed germination of three Opuntia species from semiarid lands of central Mexico.</title>
        <authorList>
            <person name="Delgado-Sanchez P."/>
            <person name="Jimenez-Bremont J.F."/>
            <person name="Guerrero-Gonzalez Mde L."/>
            <person name="Flores J."/>
        </authorList>
    </citation>
    <scope>NUCLEOTIDE SEQUENCE</scope>
    <source>
        <tissue evidence="6">Cladode</tissue>
    </source>
</reference>
<keyword evidence="4" id="KW-0472">Membrane</keyword>
<feature type="domain" description="Ubiquitin-like protease family profile" evidence="5">
    <location>
        <begin position="34"/>
        <end position="83"/>
    </location>
</feature>
<reference evidence="6" key="2">
    <citation type="submission" date="2020-07" db="EMBL/GenBank/DDBJ databases">
        <authorList>
            <person name="Vera ALvarez R."/>
            <person name="Arias-Moreno D.M."/>
            <person name="Jimenez-Jacinto V."/>
            <person name="Jimenez-Bremont J.F."/>
            <person name="Swaminathan K."/>
            <person name="Moose S.P."/>
            <person name="Guerrero-Gonzalez M.L."/>
            <person name="Marino-Ramirez L."/>
            <person name="Landsman D."/>
            <person name="Rodriguez-Kessler M."/>
            <person name="Delgado-Sanchez P."/>
        </authorList>
    </citation>
    <scope>NUCLEOTIDE SEQUENCE</scope>
    <source>
        <tissue evidence="6">Cladode</tissue>
    </source>
</reference>
<evidence type="ECO:0000256" key="1">
    <source>
        <dbReference type="ARBA" id="ARBA00005234"/>
    </source>
</evidence>
<evidence type="ECO:0000259" key="5">
    <source>
        <dbReference type="Pfam" id="PF02902"/>
    </source>
</evidence>
<dbReference type="InterPro" id="IPR003653">
    <property type="entry name" value="Peptidase_C48_C"/>
</dbReference>
<proteinExistence type="inferred from homology"/>
<protein>
    <recommendedName>
        <fullName evidence="5">Ubiquitin-like protease family profile domain-containing protein</fullName>
    </recommendedName>
</protein>
<dbReference type="Gene3D" id="1.10.418.20">
    <property type="match status" value="1"/>
</dbReference>